<dbReference type="SUPFAM" id="SSF53098">
    <property type="entry name" value="Ribonuclease H-like"/>
    <property type="match status" value="1"/>
</dbReference>
<name>A0AAE0E421_9ROSI</name>
<dbReference type="EMBL" id="JANJYJ010000006">
    <property type="protein sequence ID" value="KAK3206815.1"/>
    <property type="molecule type" value="Genomic_DNA"/>
</dbReference>
<dbReference type="InterPro" id="IPR036397">
    <property type="entry name" value="RNaseH_sf"/>
</dbReference>
<comment type="caution">
    <text evidence="2">The sequence shown here is derived from an EMBL/GenBank/DDBJ whole genome shotgun (WGS) entry which is preliminary data.</text>
</comment>
<evidence type="ECO:0000313" key="2">
    <source>
        <dbReference type="EMBL" id="KAK3206815.1"/>
    </source>
</evidence>
<accession>A0AAE0E421</accession>
<dbReference type="GO" id="GO:0003676">
    <property type="term" value="F:nucleic acid binding"/>
    <property type="evidence" value="ECO:0007669"/>
    <property type="project" value="InterPro"/>
</dbReference>
<dbReference type="PANTHER" id="PTHR47723:SF22">
    <property type="entry name" value="RNASE H TYPE-1 DOMAIN-CONTAINING PROTEIN"/>
    <property type="match status" value="1"/>
</dbReference>
<sequence length="127" mass="13707">MASIGGVLRGYNGKLFCLFSKCVSCQDSNTAEILAIHKACELCPSNEAIDGKDIMIISDSKVAASWVNNDGFDSIKRVNTIYDIRHMVNSSGNFSIIFNPKAANSFVDMLAKNRASYSGDFIVGGVN</sequence>
<evidence type="ECO:0000313" key="3">
    <source>
        <dbReference type="Proteomes" id="UP001281410"/>
    </source>
</evidence>
<dbReference type="Proteomes" id="UP001281410">
    <property type="component" value="Unassembled WGS sequence"/>
</dbReference>
<evidence type="ECO:0000259" key="1">
    <source>
        <dbReference type="Pfam" id="PF13456"/>
    </source>
</evidence>
<proteinExistence type="predicted"/>
<protein>
    <recommendedName>
        <fullName evidence="1">RNase H type-1 domain-containing protein</fullName>
    </recommendedName>
</protein>
<dbReference type="Gene3D" id="3.30.420.10">
    <property type="entry name" value="Ribonuclease H-like superfamily/Ribonuclease H"/>
    <property type="match status" value="1"/>
</dbReference>
<gene>
    <name evidence="2" type="ORF">Dsin_020861</name>
</gene>
<dbReference type="CDD" id="cd06222">
    <property type="entry name" value="RNase_H_like"/>
    <property type="match status" value="1"/>
</dbReference>
<dbReference type="InterPro" id="IPR044730">
    <property type="entry name" value="RNase_H-like_dom_plant"/>
</dbReference>
<dbReference type="InterPro" id="IPR053151">
    <property type="entry name" value="RNase_H-like"/>
</dbReference>
<feature type="domain" description="RNase H type-1" evidence="1">
    <location>
        <begin position="2"/>
        <end position="112"/>
    </location>
</feature>
<dbReference type="PANTHER" id="PTHR47723">
    <property type="entry name" value="OS05G0353850 PROTEIN"/>
    <property type="match status" value="1"/>
</dbReference>
<dbReference type="GO" id="GO:0004523">
    <property type="term" value="F:RNA-DNA hybrid ribonuclease activity"/>
    <property type="evidence" value="ECO:0007669"/>
    <property type="project" value="InterPro"/>
</dbReference>
<reference evidence="2" key="1">
    <citation type="journal article" date="2023" name="Plant J.">
        <title>Genome sequences and population genomics provide insights into the demographic history, inbreeding, and mutation load of two 'living fossil' tree species of Dipteronia.</title>
        <authorList>
            <person name="Feng Y."/>
            <person name="Comes H.P."/>
            <person name="Chen J."/>
            <person name="Zhu S."/>
            <person name="Lu R."/>
            <person name="Zhang X."/>
            <person name="Li P."/>
            <person name="Qiu J."/>
            <person name="Olsen K.M."/>
            <person name="Qiu Y."/>
        </authorList>
    </citation>
    <scope>NUCLEOTIDE SEQUENCE</scope>
    <source>
        <strain evidence="2">NBL</strain>
    </source>
</reference>
<keyword evidence="3" id="KW-1185">Reference proteome</keyword>
<dbReference type="AlphaFoldDB" id="A0AAE0E421"/>
<dbReference type="InterPro" id="IPR012337">
    <property type="entry name" value="RNaseH-like_sf"/>
</dbReference>
<organism evidence="2 3">
    <name type="scientific">Dipteronia sinensis</name>
    <dbReference type="NCBI Taxonomy" id="43782"/>
    <lineage>
        <taxon>Eukaryota</taxon>
        <taxon>Viridiplantae</taxon>
        <taxon>Streptophyta</taxon>
        <taxon>Embryophyta</taxon>
        <taxon>Tracheophyta</taxon>
        <taxon>Spermatophyta</taxon>
        <taxon>Magnoliopsida</taxon>
        <taxon>eudicotyledons</taxon>
        <taxon>Gunneridae</taxon>
        <taxon>Pentapetalae</taxon>
        <taxon>rosids</taxon>
        <taxon>malvids</taxon>
        <taxon>Sapindales</taxon>
        <taxon>Sapindaceae</taxon>
        <taxon>Hippocastanoideae</taxon>
        <taxon>Acereae</taxon>
        <taxon>Dipteronia</taxon>
    </lineage>
</organism>
<dbReference type="Pfam" id="PF13456">
    <property type="entry name" value="RVT_3"/>
    <property type="match status" value="1"/>
</dbReference>
<dbReference type="InterPro" id="IPR002156">
    <property type="entry name" value="RNaseH_domain"/>
</dbReference>